<dbReference type="PANTHER" id="PTHR22604">
    <property type="entry name" value="OXIDOREDUCTASES"/>
    <property type="match status" value="1"/>
</dbReference>
<evidence type="ECO:0000259" key="4">
    <source>
        <dbReference type="Pfam" id="PF22725"/>
    </source>
</evidence>
<dbReference type="InterPro" id="IPR055170">
    <property type="entry name" value="GFO_IDH_MocA-like_dom"/>
</dbReference>
<evidence type="ECO:0000256" key="1">
    <source>
        <dbReference type="ARBA" id="ARBA00010928"/>
    </source>
</evidence>
<evidence type="ECO:0000256" key="2">
    <source>
        <dbReference type="ARBA" id="ARBA00023002"/>
    </source>
</evidence>
<name>A0A7W9F0B3_9RHOB</name>
<feature type="domain" description="Gfo/Idh/MocA-like oxidoreductase N-terminal" evidence="3">
    <location>
        <begin position="4"/>
        <end position="119"/>
    </location>
</feature>
<keyword evidence="6" id="KW-1185">Reference proteome</keyword>
<dbReference type="InterPro" id="IPR036291">
    <property type="entry name" value="NAD(P)-bd_dom_sf"/>
</dbReference>
<evidence type="ECO:0000313" key="5">
    <source>
        <dbReference type="EMBL" id="MBB5722756.1"/>
    </source>
</evidence>
<dbReference type="Pfam" id="PF22725">
    <property type="entry name" value="GFO_IDH_MocA_C3"/>
    <property type="match status" value="1"/>
</dbReference>
<gene>
    <name evidence="5" type="ORF">FHS72_002386</name>
</gene>
<evidence type="ECO:0000259" key="3">
    <source>
        <dbReference type="Pfam" id="PF01408"/>
    </source>
</evidence>
<dbReference type="AlphaFoldDB" id="A0A7W9F0B3"/>
<proteinExistence type="inferred from homology"/>
<dbReference type="InterPro" id="IPR050984">
    <property type="entry name" value="Gfo/Idh/MocA_domain"/>
</dbReference>
<feature type="domain" description="GFO/IDH/MocA-like oxidoreductase" evidence="4">
    <location>
        <begin position="131"/>
        <end position="246"/>
    </location>
</feature>
<organism evidence="5 6">
    <name type="scientific">Yoonia ponticola</name>
    <dbReference type="NCBI Taxonomy" id="1524255"/>
    <lineage>
        <taxon>Bacteria</taxon>
        <taxon>Pseudomonadati</taxon>
        <taxon>Pseudomonadota</taxon>
        <taxon>Alphaproteobacteria</taxon>
        <taxon>Rhodobacterales</taxon>
        <taxon>Paracoccaceae</taxon>
        <taxon>Yoonia</taxon>
    </lineage>
</organism>
<dbReference type="EMBL" id="JACIJM010000006">
    <property type="protein sequence ID" value="MBB5722756.1"/>
    <property type="molecule type" value="Genomic_DNA"/>
</dbReference>
<dbReference type="Proteomes" id="UP000535415">
    <property type="component" value="Unassembled WGS sequence"/>
</dbReference>
<dbReference type="PANTHER" id="PTHR22604:SF105">
    <property type="entry name" value="TRANS-1,2-DIHYDROBENZENE-1,2-DIOL DEHYDROGENASE"/>
    <property type="match status" value="1"/>
</dbReference>
<accession>A0A7W9F0B3</accession>
<dbReference type="InterPro" id="IPR000683">
    <property type="entry name" value="Gfo/Idh/MocA-like_OxRdtase_N"/>
</dbReference>
<evidence type="ECO:0000313" key="6">
    <source>
        <dbReference type="Proteomes" id="UP000535415"/>
    </source>
</evidence>
<dbReference type="Gene3D" id="3.40.50.720">
    <property type="entry name" value="NAD(P)-binding Rossmann-like Domain"/>
    <property type="match status" value="1"/>
</dbReference>
<comment type="similarity">
    <text evidence="1">Belongs to the Gfo/Idh/MocA family.</text>
</comment>
<dbReference type="Pfam" id="PF01408">
    <property type="entry name" value="GFO_IDH_MocA"/>
    <property type="match status" value="1"/>
</dbReference>
<protein>
    <submittedName>
        <fullName evidence="5">Putative dehydrogenase</fullName>
    </submittedName>
</protein>
<dbReference type="SUPFAM" id="SSF55347">
    <property type="entry name" value="Glyceraldehyde-3-phosphate dehydrogenase-like, C-terminal domain"/>
    <property type="match status" value="1"/>
</dbReference>
<dbReference type="RefSeq" id="WP_183529318.1">
    <property type="nucleotide sequence ID" value="NZ_JACIJM010000006.1"/>
</dbReference>
<dbReference type="GO" id="GO:0016491">
    <property type="term" value="F:oxidoreductase activity"/>
    <property type="evidence" value="ECO:0007669"/>
    <property type="project" value="UniProtKB-KW"/>
</dbReference>
<dbReference type="Gene3D" id="3.30.360.10">
    <property type="entry name" value="Dihydrodipicolinate Reductase, domain 2"/>
    <property type="match status" value="1"/>
</dbReference>
<sequence>MTVQWGVLGASSFARDNMAPAIHAAKGANFAALATSSADKAAGFQAYAPDIAVYTDYDAMLADPKIDAIYIPLPNHLHVPWTIKALETGKHVLCEKPIALKASDFDDLIAARDRSGLVAAEAFMIPHHAQYARAKELVASGAIGDLVHIDGTFSYNNAEDLSNIRHDPAKGGGALPDIGVYPIGAARLVSGQEPQSITLSNLRYEHGVDVFAQVAADFETCSFSTVVSMRMMNYQQMTFHGTTGVLRLTCPFNANKADVAELVLDQNGAARMVQRWPEESQYVRQVESFCAAVRGETSYPVPLEWSRGTQEMLDMIYAAAQ</sequence>
<dbReference type="GO" id="GO:0000166">
    <property type="term" value="F:nucleotide binding"/>
    <property type="evidence" value="ECO:0007669"/>
    <property type="project" value="InterPro"/>
</dbReference>
<dbReference type="SUPFAM" id="SSF51735">
    <property type="entry name" value="NAD(P)-binding Rossmann-fold domains"/>
    <property type="match status" value="1"/>
</dbReference>
<comment type="caution">
    <text evidence="5">The sequence shown here is derived from an EMBL/GenBank/DDBJ whole genome shotgun (WGS) entry which is preliminary data.</text>
</comment>
<reference evidence="5 6" key="1">
    <citation type="submission" date="2020-08" db="EMBL/GenBank/DDBJ databases">
        <title>Genomic Encyclopedia of Type Strains, Phase IV (KMG-IV): sequencing the most valuable type-strain genomes for metagenomic binning, comparative biology and taxonomic classification.</title>
        <authorList>
            <person name="Goeker M."/>
        </authorList>
    </citation>
    <scope>NUCLEOTIDE SEQUENCE [LARGE SCALE GENOMIC DNA]</scope>
    <source>
        <strain evidence="5 6">DSM 101064</strain>
    </source>
</reference>
<keyword evidence="2" id="KW-0560">Oxidoreductase</keyword>